<dbReference type="Gene3D" id="3.90.420.10">
    <property type="entry name" value="Oxidoreductase, molybdopterin-binding domain"/>
    <property type="match status" value="1"/>
</dbReference>
<dbReference type="GeneID" id="3719917"/>
<keyword evidence="1" id="KW-0732">Signal</keyword>
<dbReference type="InterPro" id="IPR000572">
    <property type="entry name" value="OxRdtase_Mopterin-bd_dom"/>
</dbReference>
<gene>
    <name evidence="3" type="ORF">D1114_06715</name>
</gene>
<dbReference type="InterPro" id="IPR036374">
    <property type="entry name" value="OxRdtase_Mopterin-bd_sf"/>
</dbReference>
<feature type="signal peptide" evidence="1">
    <location>
        <begin position="1"/>
        <end position="24"/>
    </location>
</feature>
<comment type="caution">
    <text evidence="3">The sequence shown here is derived from an EMBL/GenBank/DDBJ whole genome shotgun (WGS) entry which is preliminary data.</text>
</comment>
<dbReference type="EMBL" id="QWGP01000005">
    <property type="protein sequence ID" value="RHZ96400.1"/>
    <property type="molecule type" value="Genomic_DNA"/>
</dbReference>
<name>A0AAX1UNA1_CERSP</name>
<feature type="chain" id="PRO_5043376508" evidence="1">
    <location>
        <begin position="25"/>
        <end position="175"/>
    </location>
</feature>
<dbReference type="AlphaFoldDB" id="A0AAX1UNA1"/>
<evidence type="ECO:0000259" key="2">
    <source>
        <dbReference type="Pfam" id="PF00174"/>
    </source>
</evidence>
<feature type="domain" description="Oxidoreductase molybdopterin-binding" evidence="2">
    <location>
        <begin position="75"/>
        <end position="148"/>
    </location>
</feature>
<sequence length="175" mass="18775">MTLAAGNFLALVLAVSAAGAPALATQTDVLPAPVEAPLLTVQGAIGVTNAEGRAEFDLPMLRSLPARSFQTSTVWTEGVHEFEGVPLRTLLERLGAAKDASVSAVAVNDYAVEIPASAIEDDAPIIAYHIDGATFSRREKGPLWVIFPYDEDARYRSEVTYGQSIWQLDRLTVHP</sequence>
<proteinExistence type="predicted"/>
<accession>A0AAX1UNA1</accession>
<dbReference type="Proteomes" id="UP000266305">
    <property type="component" value="Unassembled WGS sequence"/>
</dbReference>
<protein>
    <submittedName>
        <fullName evidence="3">Oxidoreductase</fullName>
    </submittedName>
</protein>
<dbReference type="RefSeq" id="WP_011337982.1">
    <property type="nucleotide sequence ID" value="NZ_BJXO01000001.1"/>
</dbReference>
<evidence type="ECO:0000313" key="4">
    <source>
        <dbReference type="Proteomes" id="UP000266305"/>
    </source>
</evidence>
<evidence type="ECO:0000313" key="3">
    <source>
        <dbReference type="EMBL" id="RHZ96400.1"/>
    </source>
</evidence>
<reference evidence="3 4" key="1">
    <citation type="submission" date="2018-08" db="EMBL/GenBank/DDBJ databases">
        <title>Draft genome sequence of Rhodobacter sphaeroides FY.</title>
        <authorList>
            <person name="Rayyan A."/>
            <person name="Meyer T.E."/>
            <person name="Kyndt J.A."/>
        </authorList>
    </citation>
    <scope>NUCLEOTIDE SEQUENCE [LARGE SCALE GENOMIC DNA]</scope>
    <source>
        <strain evidence="3 4">FY</strain>
    </source>
</reference>
<dbReference type="SUPFAM" id="SSF56524">
    <property type="entry name" value="Oxidoreductase molybdopterin-binding domain"/>
    <property type="match status" value="1"/>
</dbReference>
<dbReference type="Pfam" id="PF00174">
    <property type="entry name" value="Oxidored_molyb"/>
    <property type="match status" value="1"/>
</dbReference>
<organism evidence="3 4">
    <name type="scientific">Cereibacter sphaeroides</name>
    <name type="common">Rhodobacter sphaeroides</name>
    <dbReference type="NCBI Taxonomy" id="1063"/>
    <lineage>
        <taxon>Bacteria</taxon>
        <taxon>Pseudomonadati</taxon>
        <taxon>Pseudomonadota</taxon>
        <taxon>Alphaproteobacteria</taxon>
        <taxon>Rhodobacterales</taxon>
        <taxon>Paracoccaceae</taxon>
        <taxon>Cereibacter</taxon>
    </lineage>
</organism>
<evidence type="ECO:0000256" key="1">
    <source>
        <dbReference type="SAM" id="SignalP"/>
    </source>
</evidence>